<dbReference type="Pfam" id="PF00271">
    <property type="entry name" value="Helicase_C"/>
    <property type="match status" value="1"/>
</dbReference>
<dbReference type="Gene3D" id="3.30.70.330">
    <property type="match status" value="1"/>
</dbReference>
<comment type="similarity">
    <text evidence="9">Belongs to the DEAD box helicase family.</text>
</comment>
<feature type="region of interest" description="Disordered" evidence="10">
    <location>
        <begin position="1"/>
        <end position="20"/>
    </location>
</feature>
<dbReference type="EMBL" id="JBHUEE010000008">
    <property type="protein sequence ID" value="MFD1719167.1"/>
    <property type="molecule type" value="Genomic_DNA"/>
</dbReference>
<feature type="domain" description="Helicase ATP-binding" evidence="11">
    <location>
        <begin position="55"/>
        <end position="225"/>
    </location>
</feature>
<evidence type="ECO:0000256" key="9">
    <source>
        <dbReference type="RuleBase" id="RU000492"/>
    </source>
</evidence>
<dbReference type="Pfam" id="PF03880">
    <property type="entry name" value="DbpA"/>
    <property type="match status" value="1"/>
</dbReference>
<keyword evidence="2" id="KW-0963">Cytoplasm</keyword>
<sequence>MSDLALPTVTDTVDDADLPEESPGGFAALGLPDELLATVEQLGFTTPTDIQTEAIPVLLAGRDVVGIAQTGTGKTAAFGLPLLAAVDRRRRGVQALVLTPTRELAVQVADAIESFAGRGGAGVLAVYGGASYGPQLRGLREGAQVVVGTPGRVMDLLERGSLDLSGVAFFVLDEADEMLRMGFAEDVETIAGHVPDDRRTALFSATMPPAIRRVADAHLHDPVRVAVSRPASTTATVRQTYAVVPFRHKVGALARVLATTDADAAIVFVRTKANVEEVSLELSARGVSAAGLSGDVPQKEREKLVERLRGGTLDVLVATDVAARGLDVERIGLVVNFDVPRENDAYVHRIGRTGRAGRSGTALTFLTPRERGRLNQIERLTGTRLDEVTIPSPADVSAYKARRLVERVGRRREAGRLDLYRDVLRGHIEQSGADLEDVAAALMALAVGDEGPHPREEGRRDRYEEQTDEDGSFVAARFDEGVSPRRGAAERGGRRATPAGGGSRYRVEVGHKDGVQPGAIVGAITGEGGLKGSDLGKIDIYPSFSLVEIRADLAPDVAARIGAARVAGRRLRIRPDAGPGGGRGPARGRRDRQG</sequence>
<organism evidence="14 15">
    <name type="scientific">Georgenia deserti</name>
    <dbReference type="NCBI Taxonomy" id="2093781"/>
    <lineage>
        <taxon>Bacteria</taxon>
        <taxon>Bacillati</taxon>
        <taxon>Actinomycetota</taxon>
        <taxon>Actinomycetes</taxon>
        <taxon>Micrococcales</taxon>
        <taxon>Bogoriellaceae</taxon>
        <taxon>Georgenia</taxon>
    </lineage>
</organism>
<dbReference type="GO" id="GO:0016787">
    <property type="term" value="F:hydrolase activity"/>
    <property type="evidence" value="ECO:0007669"/>
    <property type="project" value="UniProtKB-KW"/>
</dbReference>
<dbReference type="InterPro" id="IPR050547">
    <property type="entry name" value="DEAD_box_RNA_helicases"/>
</dbReference>
<feature type="compositionally biased region" description="Basic and acidic residues" evidence="10">
    <location>
        <begin position="477"/>
        <end position="493"/>
    </location>
</feature>
<gene>
    <name evidence="14" type="ORF">ACFSE6_15095</name>
</gene>
<keyword evidence="3 9" id="KW-0547">Nucleotide-binding</keyword>
<dbReference type="CDD" id="cd18787">
    <property type="entry name" value="SF2_C_DEAD"/>
    <property type="match status" value="1"/>
</dbReference>
<keyword evidence="4 9" id="KW-0378">Hydrolase</keyword>
<evidence type="ECO:0000256" key="10">
    <source>
        <dbReference type="SAM" id="MobiDB-lite"/>
    </source>
</evidence>
<evidence type="ECO:0000259" key="13">
    <source>
        <dbReference type="PROSITE" id="PS51195"/>
    </source>
</evidence>
<dbReference type="SMART" id="SM00487">
    <property type="entry name" value="DEXDc"/>
    <property type="match status" value="1"/>
</dbReference>
<feature type="domain" description="DEAD-box RNA helicase Q" evidence="13">
    <location>
        <begin position="24"/>
        <end position="52"/>
    </location>
</feature>
<keyword evidence="5 9" id="KW-0347">Helicase</keyword>
<dbReference type="InterPro" id="IPR027417">
    <property type="entry name" value="P-loop_NTPase"/>
</dbReference>
<dbReference type="InterPro" id="IPR014001">
    <property type="entry name" value="Helicase_ATP-bd"/>
</dbReference>
<dbReference type="PROSITE" id="PS51194">
    <property type="entry name" value="HELICASE_CTER"/>
    <property type="match status" value="1"/>
</dbReference>
<dbReference type="PANTHER" id="PTHR47963">
    <property type="entry name" value="DEAD-BOX ATP-DEPENDENT RNA HELICASE 47, MITOCHONDRIAL"/>
    <property type="match status" value="1"/>
</dbReference>
<evidence type="ECO:0000256" key="8">
    <source>
        <dbReference type="PROSITE-ProRule" id="PRU00552"/>
    </source>
</evidence>
<dbReference type="Pfam" id="PF25399">
    <property type="entry name" value="DeaD_dimer"/>
    <property type="match status" value="1"/>
</dbReference>
<evidence type="ECO:0000259" key="12">
    <source>
        <dbReference type="PROSITE" id="PS51194"/>
    </source>
</evidence>
<evidence type="ECO:0000256" key="1">
    <source>
        <dbReference type="ARBA" id="ARBA00012552"/>
    </source>
</evidence>
<dbReference type="Pfam" id="PF00270">
    <property type="entry name" value="DEAD"/>
    <property type="match status" value="1"/>
</dbReference>
<dbReference type="SMART" id="SM00490">
    <property type="entry name" value="HELICc"/>
    <property type="match status" value="1"/>
</dbReference>
<name>A0ABW4L8B5_9MICO</name>
<comment type="caution">
    <text evidence="14">The sequence shown here is derived from an EMBL/GenBank/DDBJ whole genome shotgun (WGS) entry which is preliminary data.</text>
</comment>
<dbReference type="PROSITE" id="PS00039">
    <property type="entry name" value="DEAD_ATP_HELICASE"/>
    <property type="match status" value="1"/>
</dbReference>
<evidence type="ECO:0000313" key="15">
    <source>
        <dbReference type="Proteomes" id="UP001597277"/>
    </source>
</evidence>
<dbReference type="InterPro" id="IPR012677">
    <property type="entry name" value="Nucleotide-bd_a/b_plait_sf"/>
</dbReference>
<feature type="region of interest" description="Disordered" evidence="10">
    <location>
        <begin position="569"/>
        <end position="594"/>
    </location>
</feature>
<evidence type="ECO:0000256" key="4">
    <source>
        <dbReference type="ARBA" id="ARBA00022801"/>
    </source>
</evidence>
<proteinExistence type="inferred from homology"/>
<evidence type="ECO:0000256" key="5">
    <source>
        <dbReference type="ARBA" id="ARBA00022806"/>
    </source>
</evidence>
<dbReference type="InterPro" id="IPR001650">
    <property type="entry name" value="Helicase_C-like"/>
</dbReference>
<evidence type="ECO:0000259" key="11">
    <source>
        <dbReference type="PROSITE" id="PS51192"/>
    </source>
</evidence>
<dbReference type="InterPro" id="IPR011545">
    <property type="entry name" value="DEAD/DEAH_box_helicase_dom"/>
</dbReference>
<dbReference type="PANTHER" id="PTHR47963:SF8">
    <property type="entry name" value="ATP-DEPENDENT RNA HELICASE DEAD"/>
    <property type="match status" value="1"/>
</dbReference>
<reference evidence="15" key="1">
    <citation type="journal article" date="2019" name="Int. J. Syst. Evol. Microbiol.">
        <title>The Global Catalogue of Microorganisms (GCM) 10K type strain sequencing project: providing services to taxonomists for standard genome sequencing and annotation.</title>
        <authorList>
            <consortium name="The Broad Institute Genomics Platform"/>
            <consortium name="The Broad Institute Genome Sequencing Center for Infectious Disease"/>
            <person name="Wu L."/>
            <person name="Ma J."/>
        </authorList>
    </citation>
    <scope>NUCLEOTIDE SEQUENCE [LARGE SCALE GENOMIC DNA]</scope>
    <source>
        <strain evidence="15">JCM 17130</strain>
    </source>
</reference>
<evidence type="ECO:0000256" key="2">
    <source>
        <dbReference type="ARBA" id="ARBA00022490"/>
    </source>
</evidence>
<feature type="compositionally biased region" description="Basic and acidic residues" evidence="10">
    <location>
        <begin position="450"/>
        <end position="465"/>
    </location>
</feature>
<dbReference type="EC" id="3.6.4.13" evidence="1"/>
<protein>
    <recommendedName>
        <fullName evidence="1">RNA helicase</fullName>
        <ecNumber evidence="1">3.6.4.13</ecNumber>
    </recommendedName>
</protein>
<dbReference type="InterPro" id="IPR057325">
    <property type="entry name" value="DeaD_dimer"/>
</dbReference>
<feature type="region of interest" description="Disordered" evidence="10">
    <location>
        <begin position="447"/>
        <end position="507"/>
    </location>
</feature>
<dbReference type="PROSITE" id="PS51195">
    <property type="entry name" value="Q_MOTIF"/>
    <property type="match status" value="1"/>
</dbReference>
<feature type="domain" description="Helicase C-terminal" evidence="12">
    <location>
        <begin position="252"/>
        <end position="397"/>
    </location>
</feature>
<dbReference type="InterPro" id="IPR044742">
    <property type="entry name" value="DEAD/DEAH_RhlB"/>
</dbReference>
<feature type="short sequence motif" description="Q motif" evidence="8">
    <location>
        <begin position="24"/>
        <end position="52"/>
    </location>
</feature>
<keyword evidence="15" id="KW-1185">Reference proteome</keyword>
<keyword evidence="7" id="KW-0346">Stress response</keyword>
<dbReference type="Gene3D" id="3.40.50.300">
    <property type="entry name" value="P-loop containing nucleotide triphosphate hydrolases"/>
    <property type="match status" value="2"/>
</dbReference>
<evidence type="ECO:0000256" key="3">
    <source>
        <dbReference type="ARBA" id="ARBA00022741"/>
    </source>
</evidence>
<dbReference type="PROSITE" id="PS51192">
    <property type="entry name" value="HELICASE_ATP_BIND_1"/>
    <property type="match status" value="1"/>
</dbReference>
<dbReference type="InterPro" id="IPR014014">
    <property type="entry name" value="RNA_helicase_DEAD_Q_motif"/>
</dbReference>
<dbReference type="SUPFAM" id="SSF52540">
    <property type="entry name" value="P-loop containing nucleoside triphosphate hydrolases"/>
    <property type="match status" value="1"/>
</dbReference>
<accession>A0ABW4L8B5</accession>
<dbReference type="RefSeq" id="WP_388009136.1">
    <property type="nucleotide sequence ID" value="NZ_JBHUEE010000008.1"/>
</dbReference>
<dbReference type="Proteomes" id="UP001597277">
    <property type="component" value="Unassembled WGS sequence"/>
</dbReference>
<keyword evidence="6 9" id="KW-0067">ATP-binding</keyword>
<evidence type="ECO:0000256" key="7">
    <source>
        <dbReference type="ARBA" id="ARBA00023016"/>
    </source>
</evidence>
<evidence type="ECO:0000256" key="6">
    <source>
        <dbReference type="ARBA" id="ARBA00022840"/>
    </source>
</evidence>
<dbReference type="InterPro" id="IPR005580">
    <property type="entry name" value="DbpA/CsdA_RNA-bd_dom"/>
</dbReference>
<dbReference type="CDD" id="cd00268">
    <property type="entry name" value="DEADc"/>
    <property type="match status" value="1"/>
</dbReference>
<dbReference type="InterPro" id="IPR000629">
    <property type="entry name" value="RNA-helicase_DEAD-box_CS"/>
</dbReference>
<evidence type="ECO:0000313" key="14">
    <source>
        <dbReference type="EMBL" id="MFD1719167.1"/>
    </source>
</evidence>
<dbReference type="GO" id="GO:0004386">
    <property type="term" value="F:helicase activity"/>
    <property type="evidence" value="ECO:0007669"/>
    <property type="project" value="UniProtKB-KW"/>
</dbReference>